<dbReference type="SMART" id="SM00409">
    <property type="entry name" value="IG"/>
    <property type="match status" value="2"/>
</dbReference>
<keyword evidence="2 7" id="KW-0472">Membrane</keyword>
<gene>
    <name evidence="10" type="ORF">BaRGS_00035668</name>
</gene>
<keyword evidence="11" id="KW-1185">Reference proteome</keyword>
<keyword evidence="3" id="KW-1015">Disulfide bond</keyword>
<feature type="chain" id="PRO_5044865719" description="Ig-like domain-containing protein" evidence="8">
    <location>
        <begin position="25"/>
        <end position="530"/>
    </location>
</feature>
<feature type="domain" description="Ig-like" evidence="9">
    <location>
        <begin position="286"/>
        <end position="385"/>
    </location>
</feature>
<dbReference type="SUPFAM" id="SSF48726">
    <property type="entry name" value="Immunoglobulin"/>
    <property type="match status" value="3"/>
</dbReference>
<dbReference type="InterPro" id="IPR007110">
    <property type="entry name" value="Ig-like_dom"/>
</dbReference>
<accession>A0ABD0JDE9</accession>
<dbReference type="GO" id="GO:0016020">
    <property type="term" value="C:membrane"/>
    <property type="evidence" value="ECO:0007669"/>
    <property type="project" value="UniProtKB-SubCell"/>
</dbReference>
<evidence type="ECO:0000256" key="1">
    <source>
        <dbReference type="ARBA" id="ARBA00004479"/>
    </source>
</evidence>
<dbReference type="Proteomes" id="UP001519460">
    <property type="component" value="Unassembled WGS sequence"/>
</dbReference>
<evidence type="ECO:0000256" key="2">
    <source>
        <dbReference type="ARBA" id="ARBA00023136"/>
    </source>
</evidence>
<reference evidence="10 11" key="1">
    <citation type="journal article" date="2023" name="Sci. Data">
        <title>Genome assembly of the Korean intertidal mud-creeper Batillaria attramentaria.</title>
        <authorList>
            <person name="Patra A.K."/>
            <person name="Ho P.T."/>
            <person name="Jun S."/>
            <person name="Lee S.J."/>
            <person name="Kim Y."/>
            <person name="Won Y.J."/>
        </authorList>
    </citation>
    <scope>NUCLEOTIDE SEQUENCE [LARGE SCALE GENOMIC DNA]</scope>
    <source>
        <strain evidence="10">Wonlab-2016</strain>
    </source>
</reference>
<feature type="signal peptide" evidence="8">
    <location>
        <begin position="1"/>
        <end position="24"/>
    </location>
</feature>
<evidence type="ECO:0000256" key="4">
    <source>
        <dbReference type="ARBA" id="ARBA00023180"/>
    </source>
</evidence>
<comment type="subcellular location">
    <subcellularLocation>
        <location evidence="1">Membrane</location>
        <topology evidence="1">Single-pass type I membrane protein</topology>
    </subcellularLocation>
</comment>
<keyword evidence="7" id="KW-0812">Transmembrane</keyword>
<evidence type="ECO:0000256" key="8">
    <source>
        <dbReference type="SAM" id="SignalP"/>
    </source>
</evidence>
<feature type="compositionally biased region" description="Basic residues" evidence="6">
    <location>
        <begin position="510"/>
        <end position="530"/>
    </location>
</feature>
<feature type="compositionally biased region" description="Basic and acidic residues" evidence="6">
    <location>
        <begin position="500"/>
        <end position="509"/>
    </location>
</feature>
<feature type="domain" description="Ig-like" evidence="9">
    <location>
        <begin position="104"/>
        <end position="189"/>
    </location>
</feature>
<keyword evidence="5" id="KW-0393">Immunoglobulin domain</keyword>
<dbReference type="Gene3D" id="2.60.40.10">
    <property type="entry name" value="Immunoglobulins"/>
    <property type="match status" value="2"/>
</dbReference>
<comment type="caution">
    <text evidence="10">The sequence shown here is derived from an EMBL/GenBank/DDBJ whole genome shotgun (WGS) entry which is preliminary data.</text>
</comment>
<evidence type="ECO:0000256" key="3">
    <source>
        <dbReference type="ARBA" id="ARBA00023157"/>
    </source>
</evidence>
<evidence type="ECO:0000256" key="6">
    <source>
        <dbReference type="SAM" id="MobiDB-lite"/>
    </source>
</evidence>
<dbReference type="PANTHER" id="PTHR11640:SF31">
    <property type="entry name" value="IRREGULAR CHIASM C-ROUGHEST PROTEIN-RELATED"/>
    <property type="match status" value="1"/>
</dbReference>
<proteinExistence type="predicted"/>
<evidence type="ECO:0000313" key="11">
    <source>
        <dbReference type="Proteomes" id="UP001519460"/>
    </source>
</evidence>
<dbReference type="EMBL" id="JACVVK020000482">
    <property type="protein sequence ID" value="KAK7471695.1"/>
    <property type="molecule type" value="Genomic_DNA"/>
</dbReference>
<protein>
    <recommendedName>
        <fullName evidence="9">Ig-like domain-containing protein</fullName>
    </recommendedName>
</protein>
<organism evidence="10 11">
    <name type="scientific">Batillaria attramentaria</name>
    <dbReference type="NCBI Taxonomy" id="370345"/>
    <lineage>
        <taxon>Eukaryota</taxon>
        <taxon>Metazoa</taxon>
        <taxon>Spiralia</taxon>
        <taxon>Lophotrochozoa</taxon>
        <taxon>Mollusca</taxon>
        <taxon>Gastropoda</taxon>
        <taxon>Caenogastropoda</taxon>
        <taxon>Sorbeoconcha</taxon>
        <taxon>Cerithioidea</taxon>
        <taxon>Batillariidae</taxon>
        <taxon>Batillaria</taxon>
    </lineage>
</organism>
<dbReference type="InterPro" id="IPR036179">
    <property type="entry name" value="Ig-like_dom_sf"/>
</dbReference>
<dbReference type="PROSITE" id="PS51257">
    <property type="entry name" value="PROKAR_LIPOPROTEIN"/>
    <property type="match status" value="1"/>
</dbReference>
<evidence type="ECO:0000259" key="9">
    <source>
        <dbReference type="PROSITE" id="PS50835"/>
    </source>
</evidence>
<dbReference type="InterPro" id="IPR051275">
    <property type="entry name" value="Cell_adhesion_signaling"/>
</dbReference>
<keyword evidence="8" id="KW-0732">Signal</keyword>
<keyword evidence="7" id="KW-1133">Transmembrane helix</keyword>
<sequence>MASRVLAVFICISFWLIVSCTVHAIKLVADCPEYVDDGDALNCTCRPENSRIPATVTWPGHSNNAALGLENVSRDDNGKNFTCRVVQGGLTTEDVYTLNVAYGPSNDIIITRPPSFVTDGSRSFNLTCTANEVNPAPIYRWVGVTCRNGNGGSTCSYRPEPVLDDGNVVTCRAFNPSGRAVMSASANFTVSLSYPPSNAPSIQGFTPGEDLRSGDNVTCVVTGGKPTVSRVDFSCSSPEHLDNPDDRTDAIVSSSLTIDTSHAIGVDTECTCYALWDPEPGLYAAPSVKTFHLEYKTAIFSFTANANSHSTTVEEQTQVVLKCTAFGRPAPNLTLLRPDVADFVHTVTGSQDITYTEDSVSCEEAGTYVCVATNGFPEPDSKSIQLDVKCKFNVEYICRATCGTDGEFRLKLIIGGSIAGGLCIAIVIGVIICRHRYLRYERPLPRRDEEEEENPYTSLAPQRPPSLPPGRHRGQQPQVLELYEVGQRDNDNDSDENPYDEIHARARAEKKTKKRRGICPNKKRKKKQAS</sequence>
<dbReference type="InterPro" id="IPR003599">
    <property type="entry name" value="Ig_sub"/>
</dbReference>
<evidence type="ECO:0000313" key="10">
    <source>
        <dbReference type="EMBL" id="KAK7471695.1"/>
    </source>
</evidence>
<dbReference type="AlphaFoldDB" id="A0ABD0JDE9"/>
<feature type="transmembrane region" description="Helical" evidence="7">
    <location>
        <begin position="412"/>
        <end position="433"/>
    </location>
</feature>
<keyword evidence="4" id="KW-0325">Glycoprotein</keyword>
<dbReference type="PROSITE" id="PS50835">
    <property type="entry name" value="IG_LIKE"/>
    <property type="match status" value="2"/>
</dbReference>
<dbReference type="InterPro" id="IPR013783">
    <property type="entry name" value="Ig-like_fold"/>
</dbReference>
<dbReference type="PANTHER" id="PTHR11640">
    <property type="entry name" value="NEPHRIN"/>
    <property type="match status" value="1"/>
</dbReference>
<feature type="region of interest" description="Disordered" evidence="6">
    <location>
        <begin position="448"/>
        <end position="530"/>
    </location>
</feature>
<name>A0ABD0JDE9_9CAEN</name>
<evidence type="ECO:0000256" key="5">
    <source>
        <dbReference type="ARBA" id="ARBA00023319"/>
    </source>
</evidence>
<dbReference type="Pfam" id="PF13927">
    <property type="entry name" value="Ig_3"/>
    <property type="match status" value="1"/>
</dbReference>
<evidence type="ECO:0000256" key="7">
    <source>
        <dbReference type="SAM" id="Phobius"/>
    </source>
</evidence>